<evidence type="ECO:0000313" key="3">
    <source>
        <dbReference type="EMBL" id="HGV97855.1"/>
    </source>
</evidence>
<feature type="transmembrane region" description="Helical" evidence="1">
    <location>
        <begin position="52"/>
        <end position="74"/>
    </location>
</feature>
<reference evidence="3" key="1">
    <citation type="journal article" date="2020" name="mSystems">
        <title>Genome- and Community-Level Interaction Insights into Carbon Utilization and Element Cycling Functions of Hydrothermarchaeota in Hydrothermal Sediment.</title>
        <authorList>
            <person name="Zhou Z."/>
            <person name="Liu Y."/>
            <person name="Xu W."/>
            <person name="Pan J."/>
            <person name="Luo Z.H."/>
            <person name="Li M."/>
        </authorList>
    </citation>
    <scope>NUCLEOTIDE SEQUENCE [LARGE SCALE GENOMIC DNA]</scope>
    <source>
        <strain evidence="3">SpSt-774</strain>
    </source>
</reference>
<evidence type="ECO:0000259" key="2">
    <source>
        <dbReference type="PROSITE" id="PS50209"/>
    </source>
</evidence>
<gene>
    <name evidence="3" type="ORF">ENV60_06125</name>
</gene>
<feature type="transmembrane region" description="Helical" evidence="1">
    <location>
        <begin position="20"/>
        <end position="40"/>
    </location>
</feature>
<protein>
    <submittedName>
        <fullName evidence="3">Methyl-accepting chemotaxis protein</fullName>
    </submittedName>
</protein>
<name>A0A7C4XF62_UNCW3</name>
<keyword evidence="1" id="KW-0472">Membrane</keyword>
<feature type="domain" description="CARD" evidence="2">
    <location>
        <begin position="121"/>
        <end position="185"/>
    </location>
</feature>
<dbReference type="AlphaFoldDB" id="A0A7C4XF62"/>
<keyword evidence="1" id="KW-0812">Transmembrane</keyword>
<dbReference type="InterPro" id="IPR001315">
    <property type="entry name" value="CARD"/>
</dbReference>
<sequence length="185" mass="21818">MKERRKRLIVNKLQYRFVFYTLFIVIAVSLILIITTLLLFNREIFGAGRCNFVQFAILIVIALILYSITLRIMVKYSNRIYGPLYRLGNYLQDLSEGKETGQLKFRKEDVIDGLSEIYNGFYKSLRKTLRYDYNEMVKTFSELENILDKLHNKTISNNELYDSLQNICTRLARALDITSETVRDK</sequence>
<proteinExistence type="predicted"/>
<keyword evidence="1" id="KW-1133">Transmembrane helix</keyword>
<evidence type="ECO:0000256" key="1">
    <source>
        <dbReference type="SAM" id="Phobius"/>
    </source>
</evidence>
<organism evidence="3">
    <name type="scientific">candidate division WOR-3 bacterium</name>
    <dbReference type="NCBI Taxonomy" id="2052148"/>
    <lineage>
        <taxon>Bacteria</taxon>
        <taxon>Bacteria division WOR-3</taxon>
    </lineage>
</organism>
<dbReference type="PROSITE" id="PS50209">
    <property type="entry name" value="CARD"/>
    <property type="match status" value="1"/>
</dbReference>
<dbReference type="EMBL" id="DTGZ01000109">
    <property type="protein sequence ID" value="HGV97855.1"/>
    <property type="molecule type" value="Genomic_DNA"/>
</dbReference>
<accession>A0A7C4XF62</accession>
<comment type="caution">
    <text evidence="3">The sequence shown here is derived from an EMBL/GenBank/DDBJ whole genome shotgun (WGS) entry which is preliminary data.</text>
</comment>